<accession>A0A233RID4</accession>
<dbReference type="OrthoDB" id="9770517at2"/>
<comment type="subcellular location">
    <subcellularLocation>
        <location evidence="2">Cell outer membrane</location>
        <topology evidence="2">Lipid-anchor</topology>
    </subcellularLocation>
</comment>
<comment type="caution">
    <text evidence="3">The sequence shown here is derived from an EMBL/GenBank/DDBJ whole genome shotgun (WGS) entry which is preliminary data.</text>
</comment>
<dbReference type="GO" id="GO:0009279">
    <property type="term" value="C:cell outer membrane"/>
    <property type="evidence" value="ECO:0007669"/>
    <property type="project" value="UniProtKB-SubCell"/>
</dbReference>
<name>A0A233RID4_9GAMM</name>
<evidence type="ECO:0000256" key="2">
    <source>
        <dbReference type="RuleBase" id="RU362097"/>
    </source>
</evidence>
<keyword evidence="4" id="KW-1185">Reference proteome</keyword>
<dbReference type="AlphaFoldDB" id="A0A233RID4"/>
<dbReference type="Pfam" id="PF02321">
    <property type="entry name" value="OEP"/>
    <property type="match status" value="2"/>
</dbReference>
<sequence>MRTPRRPAVRRPSMRKRTKTVALGRIPTLTAIAVLLAGCAVTTEHEAPSAPNQQVMQQITEQVSLNGEQAEAAAQWWHAYGDAQLNRLVEQALANNHDLEAAALRLEAGMERLRVSRDQLRPQGGVAGNVSLTRQQDPQSLNVVRQESATLGLAADWQLDLFGRIRARVRQAQANLEHRQAFEAQTMADVVSGVVATYTRLMGAEEQLALLDKQLTLLDEGVDVLTLRVEEGLSTPLELSRAQALRYEYRARRPELEVLRTQYQDAMAILTGITLPEVREQVSAAGLPALASLQLQIHEPEQALRQSPEIRLAEARVAEAVALSDEAKAALFPSISVSGVLGWMSSTSLGLGGADENLGIRPQLNWSLLNLSALKDGLDAQKLEERAVLAEFEQTWLRVLNRADRSVQDWQAQQQQMLALTRRQEYARSAYEQAESRYEEGMIPYLDFLDAQRDLLTSEAGVIDANSRLLEAFSELQRAFPGHWINLL</sequence>
<dbReference type="PANTHER" id="PTHR30203:SF21">
    <property type="entry name" value="OUTER MEMBRANE COMPONENT OF MULTIDRUG EFFLUX PUMP-RELATED"/>
    <property type="match status" value="1"/>
</dbReference>
<dbReference type="NCBIfam" id="TIGR01845">
    <property type="entry name" value="outer_NodT"/>
    <property type="match status" value="1"/>
</dbReference>
<proteinExistence type="inferred from homology"/>
<keyword evidence="2" id="KW-0472">Membrane</keyword>
<dbReference type="GO" id="GO:0015562">
    <property type="term" value="F:efflux transmembrane transporter activity"/>
    <property type="evidence" value="ECO:0007669"/>
    <property type="project" value="InterPro"/>
</dbReference>
<keyword evidence="2" id="KW-0564">Palmitate</keyword>
<dbReference type="Gene3D" id="2.20.200.10">
    <property type="entry name" value="Outer membrane efflux proteins (OEP)"/>
    <property type="match status" value="1"/>
</dbReference>
<dbReference type="EMBL" id="NBIM01000001">
    <property type="protein sequence ID" value="OXY83150.1"/>
    <property type="molecule type" value="Genomic_DNA"/>
</dbReference>
<keyword evidence="2" id="KW-0449">Lipoprotein</keyword>
<dbReference type="InterPro" id="IPR003423">
    <property type="entry name" value="OMP_efflux"/>
</dbReference>
<evidence type="ECO:0000313" key="3">
    <source>
        <dbReference type="EMBL" id="OXY83150.1"/>
    </source>
</evidence>
<protein>
    <recommendedName>
        <fullName evidence="5">RND transporter</fullName>
    </recommendedName>
</protein>
<keyword evidence="2" id="KW-0812">Transmembrane</keyword>
<organism evidence="3 4">
    <name type="scientific">Oceanimonas doudoroffii</name>
    <dbReference type="NCBI Taxonomy" id="84158"/>
    <lineage>
        <taxon>Bacteria</taxon>
        <taxon>Pseudomonadati</taxon>
        <taxon>Pseudomonadota</taxon>
        <taxon>Gammaproteobacteria</taxon>
        <taxon>Aeromonadales</taxon>
        <taxon>Aeromonadaceae</taxon>
        <taxon>Oceanimonas</taxon>
    </lineage>
</organism>
<gene>
    <name evidence="3" type="ORF">B6S08_06535</name>
</gene>
<evidence type="ECO:0008006" key="5">
    <source>
        <dbReference type="Google" id="ProtNLM"/>
    </source>
</evidence>
<evidence type="ECO:0000256" key="1">
    <source>
        <dbReference type="ARBA" id="ARBA00007613"/>
    </source>
</evidence>
<dbReference type="SUPFAM" id="SSF56954">
    <property type="entry name" value="Outer membrane efflux proteins (OEP)"/>
    <property type="match status" value="1"/>
</dbReference>
<keyword evidence="2" id="KW-1134">Transmembrane beta strand</keyword>
<dbReference type="Proteomes" id="UP000242757">
    <property type="component" value="Unassembled WGS sequence"/>
</dbReference>
<reference evidence="3 4" key="1">
    <citation type="submission" date="2017-08" db="EMBL/GenBank/DDBJ databases">
        <title>A Genome Sequence of Oceanimonas doudoroffii ATCC 27123T.</title>
        <authorList>
            <person name="Brennan M.A."/>
            <person name="Maclea K.S."/>
            <person name="Mcclelland W.D."/>
            <person name="Trachtenberg A.M."/>
        </authorList>
    </citation>
    <scope>NUCLEOTIDE SEQUENCE [LARGE SCALE GENOMIC DNA]</scope>
    <source>
        <strain evidence="3 4">ATCC 27123</strain>
    </source>
</reference>
<dbReference type="PANTHER" id="PTHR30203">
    <property type="entry name" value="OUTER MEMBRANE CATION EFFLUX PROTEIN"/>
    <property type="match status" value="1"/>
</dbReference>
<comment type="similarity">
    <text evidence="1 2">Belongs to the outer membrane factor (OMF) (TC 1.B.17) family.</text>
</comment>
<evidence type="ECO:0000313" key="4">
    <source>
        <dbReference type="Proteomes" id="UP000242757"/>
    </source>
</evidence>
<dbReference type="Gene3D" id="1.20.1600.10">
    <property type="entry name" value="Outer membrane efflux proteins (OEP)"/>
    <property type="match status" value="1"/>
</dbReference>
<dbReference type="InterPro" id="IPR010131">
    <property type="entry name" value="MdtP/NodT-like"/>
</dbReference>